<dbReference type="Proteomes" id="UP000318336">
    <property type="component" value="Unassembled WGS sequence"/>
</dbReference>
<evidence type="ECO:0000256" key="1">
    <source>
        <dbReference type="SAM" id="MobiDB-lite"/>
    </source>
</evidence>
<name>A0A542XEI3_9MICO</name>
<dbReference type="RefSeq" id="WP_142006355.1">
    <property type="nucleotide sequence ID" value="NZ_CAJTBP010000001.1"/>
</dbReference>
<dbReference type="OrthoDB" id="3830421at2"/>
<evidence type="ECO:0000313" key="3">
    <source>
        <dbReference type="Proteomes" id="UP000318336"/>
    </source>
</evidence>
<protein>
    <recommendedName>
        <fullName evidence="4">GcrA cell cycle regulator</fullName>
    </recommendedName>
</protein>
<evidence type="ECO:0008006" key="4">
    <source>
        <dbReference type="Google" id="ProtNLM"/>
    </source>
</evidence>
<dbReference type="EMBL" id="VFOK01000001">
    <property type="protein sequence ID" value="TQL34237.1"/>
    <property type="molecule type" value="Genomic_DNA"/>
</dbReference>
<gene>
    <name evidence="2" type="ORF">FB554_2400</name>
</gene>
<accession>A0A542XEI3</accession>
<comment type="caution">
    <text evidence="2">The sequence shown here is derived from an EMBL/GenBank/DDBJ whole genome shotgun (WGS) entry which is preliminary data.</text>
</comment>
<proteinExistence type="predicted"/>
<sequence>MAKSNRNSGKAWSAADKQALRNLAKQNTPTRVIGLKLGRTEVAVRSQAAQQGTSLKPTNQSPYNRRGK</sequence>
<dbReference type="AlphaFoldDB" id="A0A542XEI3"/>
<reference evidence="2 3" key="1">
    <citation type="submission" date="2019-06" db="EMBL/GenBank/DDBJ databases">
        <title>Sequencing the genomes of 1000 actinobacteria strains.</title>
        <authorList>
            <person name="Klenk H.-P."/>
        </authorList>
    </citation>
    <scope>NUCLEOTIDE SEQUENCE [LARGE SCALE GENOMIC DNA]</scope>
    <source>
        <strain evidence="2 3">DSM 24617</strain>
    </source>
</reference>
<keyword evidence="3" id="KW-1185">Reference proteome</keyword>
<feature type="compositionally biased region" description="Polar residues" evidence="1">
    <location>
        <begin position="47"/>
        <end position="68"/>
    </location>
</feature>
<feature type="region of interest" description="Disordered" evidence="1">
    <location>
        <begin position="44"/>
        <end position="68"/>
    </location>
</feature>
<organism evidence="2 3">
    <name type="scientific">Barrientosiimonas humi</name>
    <dbReference type="NCBI Taxonomy" id="999931"/>
    <lineage>
        <taxon>Bacteria</taxon>
        <taxon>Bacillati</taxon>
        <taxon>Actinomycetota</taxon>
        <taxon>Actinomycetes</taxon>
        <taxon>Micrococcales</taxon>
        <taxon>Dermacoccaceae</taxon>
        <taxon>Barrientosiimonas</taxon>
    </lineage>
</organism>
<evidence type="ECO:0000313" key="2">
    <source>
        <dbReference type="EMBL" id="TQL34237.1"/>
    </source>
</evidence>